<dbReference type="GO" id="GO:0000214">
    <property type="term" value="C:tRNA-intron endonuclease complex"/>
    <property type="evidence" value="ECO:0007669"/>
    <property type="project" value="TreeGrafter"/>
</dbReference>
<dbReference type="InterPro" id="IPR006676">
    <property type="entry name" value="tRNA_splic"/>
</dbReference>
<dbReference type="Pfam" id="PF01974">
    <property type="entry name" value="tRNA_int_endo"/>
    <property type="match status" value="1"/>
</dbReference>
<evidence type="ECO:0000313" key="6">
    <source>
        <dbReference type="Proteomes" id="UP000008820"/>
    </source>
</evidence>
<dbReference type="CDD" id="cd22363">
    <property type="entry name" value="tRNA-intron_lyase_C"/>
    <property type="match status" value="1"/>
</dbReference>
<feature type="domain" description="tRNA intron endonuclease catalytic" evidence="4">
    <location>
        <begin position="200"/>
        <end position="251"/>
    </location>
</feature>
<dbReference type="GO" id="GO:0000379">
    <property type="term" value="P:tRNA-type intron splice site recognition and cleavage"/>
    <property type="evidence" value="ECO:0007669"/>
    <property type="project" value="TreeGrafter"/>
</dbReference>
<dbReference type="EnsemblMetazoa" id="AAEL006508-RA">
    <property type="protein sequence ID" value="AAEL006508-PA"/>
    <property type="gene ID" value="AAEL006508"/>
</dbReference>
<evidence type="ECO:0000256" key="1">
    <source>
        <dbReference type="ARBA" id="ARBA00008078"/>
    </source>
</evidence>
<reference evidence="5" key="2">
    <citation type="submission" date="2020-05" db="UniProtKB">
        <authorList>
            <consortium name="EnsemblMetazoa"/>
        </authorList>
    </citation>
    <scope>IDENTIFICATION</scope>
    <source>
        <strain evidence="5">LVP_AGWG</strain>
    </source>
</reference>
<dbReference type="EC" id="4.6.1.16" evidence="2"/>
<dbReference type="OrthoDB" id="10249562at2759"/>
<dbReference type="AlphaFoldDB" id="A0A1S4FDQ3"/>
<evidence type="ECO:0000259" key="4">
    <source>
        <dbReference type="Pfam" id="PF01974"/>
    </source>
</evidence>
<comment type="catalytic activity">
    <reaction evidence="3">
        <text>pretRNA = a 3'-half-tRNA molecule with a 5'-OH end + a 5'-half-tRNA molecule with a 2',3'-cyclic phosphate end + an intron with a 2',3'-cyclic phosphate and a 5'-hydroxyl terminus.</text>
        <dbReference type="EC" id="4.6.1.16"/>
    </reaction>
</comment>
<comment type="similarity">
    <text evidence="1">Belongs to the tRNA-intron endonuclease family.</text>
</comment>
<dbReference type="InterPro" id="IPR006677">
    <property type="entry name" value="tRNA_intron_Endonuc_cat-like"/>
</dbReference>
<reference evidence="5 6" key="1">
    <citation type="submission" date="2017-06" db="EMBL/GenBank/DDBJ databases">
        <title>Aedes aegypti genome working group (AGWG) sequencing and assembly.</title>
        <authorList>
            <consortium name="Aedes aegypti Genome Working Group (AGWG)"/>
            <person name="Matthews B.J."/>
        </authorList>
    </citation>
    <scope>NUCLEOTIDE SEQUENCE [LARGE SCALE GENOMIC DNA]</scope>
    <source>
        <strain evidence="5 6">LVP_AGWG</strain>
    </source>
</reference>
<dbReference type="SUPFAM" id="SSF53032">
    <property type="entry name" value="tRNA-intron endonuclease catalytic domain-like"/>
    <property type="match status" value="1"/>
</dbReference>
<keyword evidence="6" id="KW-1185">Reference proteome</keyword>
<accession>A0A1S4FDQ3</accession>
<dbReference type="PANTHER" id="PTHR21227">
    <property type="entry name" value="TRNA-SPLICING ENDONUCLEASE SUBUNIT SEN2"/>
    <property type="match status" value="1"/>
</dbReference>
<dbReference type="FunCoup" id="A0A1S4FDQ3">
    <property type="interactions" value="2"/>
</dbReference>
<evidence type="ECO:0000313" key="5">
    <source>
        <dbReference type="EnsemblMetazoa" id="AAEL006508-PA"/>
    </source>
</evidence>
<dbReference type="InterPro" id="IPR036167">
    <property type="entry name" value="tRNA_intron_Endo_cat-like_sf"/>
</dbReference>
<dbReference type="GO" id="GO:0000213">
    <property type="term" value="F:tRNA-intron lyase activity"/>
    <property type="evidence" value="ECO:0007669"/>
    <property type="project" value="UniProtKB-EC"/>
</dbReference>
<proteinExistence type="inferred from homology"/>
<dbReference type="PANTHER" id="PTHR21227:SF0">
    <property type="entry name" value="TRNA-SPLICING ENDONUCLEASE SUBUNIT SEN2"/>
    <property type="match status" value="1"/>
</dbReference>
<dbReference type="Proteomes" id="UP000008820">
    <property type="component" value="Chromosome 2"/>
</dbReference>
<protein>
    <recommendedName>
        <fullName evidence="2">tRNA-intron lyase</fullName>
        <ecNumber evidence="2">4.6.1.16</ecNumber>
    </recommendedName>
</protein>
<dbReference type="VEuPathDB" id="VectorBase:AAEL006508"/>
<gene>
    <name evidence="5" type="primary">5568088</name>
</gene>
<dbReference type="InterPro" id="IPR011856">
    <property type="entry name" value="tRNA_endonuc-like_dom_sf"/>
</dbReference>
<dbReference type="Gene3D" id="3.40.1350.10">
    <property type="match status" value="1"/>
</dbReference>
<evidence type="ECO:0000256" key="3">
    <source>
        <dbReference type="ARBA" id="ARBA00034031"/>
    </source>
</evidence>
<organism evidence="5 6">
    <name type="scientific">Aedes aegypti</name>
    <name type="common">Yellowfever mosquito</name>
    <name type="synonym">Culex aegypti</name>
    <dbReference type="NCBI Taxonomy" id="7159"/>
    <lineage>
        <taxon>Eukaryota</taxon>
        <taxon>Metazoa</taxon>
        <taxon>Ecdysozoa</taxon>
        <taxon>Arthropoda</taxon>
        <taxon>Hexapoda</taxon>
        <taxon>Insecta</taxon>
        <taxon>Pterygota</taxon>
        <taxon>Neoptera</taxon>
        <taxon>Endopterygota</taxon>
        <taxon>Diptera</taxon>
        <taxon>Nematocera</taxon>
        <taxon>Culicoidea</taxon>
        <taxon>Culicidae</taxon>
        <taxon>Culicinae</taxon>
        <taxon>Aedini</taxon>
        <taxon>Aedes</taxon>
        <taxon>Stegomyia</taxon>
    </lineage>
</organism>
<evidence type="ECO:0000256" key="2">
    <source>
        <dbReference type="ARBA" id="ARBA00012573"/>
    </source>
</evidence>
<name>A0A1S4FDQ3_AEDAE</name>
<dbReference type="GO" id="GO:0003676">
    <property type="term" value="F:nucleic acid binding"/>
    <property type="evidence" value="ECO:0007669"/>
    <property type="project" value="InterPro"/>
</dbReference>
<sequence>MRRHTQCPISKEKKHTSPNLAFVEPLPVTSRASKPDERIVAIFTGLTVEVCDPAGIEKLALGGCFGQGTLSRSFPKAIREGGYENSGELPVVRRRVLKRREDWHRKYGTKGDSSAARVRVLEEEVEKQLQSGAISQRQLKYAVVETKVNPFSVPEHLSLLFEESLFLVRELKCLEVRTFEGVVLSEEDLLKRFSKLNSNFLALYVAYHYMKSKNWIIKSGLKFGGDFILYQKGPQFFHASYIVLVQPYRNGERLPQCSSHYLDHFDFQGFNRIAETTAKDLLILEVHFPCDLDPSDFVGGLDRLNEFKVSEMFPKHHNLAANRISHQASTSSCK</sequence>
<dbReference type="GO" id="GO:0005737">
    <property type="term" value="C:cytoplasm"/>
    <property type="evidence" value="ECO:0007669"/>
    <property type="project" value="TreeGrafter"/>
</dbReference>
<dbReference type="InParanoid" id="A0A1S4FDQ3"/>